<evidence type="ECO:0000256" key="1">
    <source>
        <dbReference type="SAM" id="MobiDB-lite"/>
    </source>
</evidence>
<organism evidence="2 3">
    <name type="scientific">Shewanella surugensis</name>
    <dbReference type="NCBI Taxonomy" id="212020"/>
    <lineage>
        <taxon>Bacteria</taxon>
        <taxon>Pseudomonadati</taxon>
        <taxon>Pseudomonadota</taxon>
        <taxon>Gammaproteobacteria</taxon>
        <taxon>Alteromonadales</taxon>
        <taxon>Shewanellaceae</taxon>
        <taxon>Shewanella</taxon>
    </lineage>
</organism>
<feature type="region of interest" description="Disordered" evidence="1">
    <location>
        <begin position="100"/>
        <end position="119"/>
    </location>
</feature>
<protein>
    <submittedName>
        <fullName evidence="2">Phage virion morphogenesis protein</fullName>
    </submittedName>
</protein>
<evidence type="ECO:0000313" key="2">
    <source>
        <dbReference type="EMBL" id="MCL1123306.1"/>
    </source>
</evidence>
<dbReference type="InterPro" id="IPR006522">
    <property type="entry name" value="Phage_virion_morphogenesis"/>
</dbReference>
<accession>A0ABT0L802</accession>
<gene>
    <name evidence="2" type="ORF">L2764_02115</name>
</gene>
<dbReference type="Pfam" id="PF05069">
    <property type="entry name" value="Phage_tail_S"/>
    <property type="match status" value="1"/>
</dbReference>
<dbReference type="EMBL" id="JAKIKS010000004">
    <property type="protein sequence ID" value="MCL1123306.1"/>
    <property type="molecule type" value="Genomic_DNA"/>
</dbReference>
<dbReference type="Proteomes" id="UP001203423">
    <property type="component" value="Unassembled WGS sequence"/>
</dbReference>
<proteinExistence type="predicted"/>
<name>A0ABT0L802_9GAMM</name>
<evidence type="ECO:0000313" key="3">
    <source>
        <dbReference type="Proteomes" id="UP001203423"/>
    </source>
</evidence>
<keyword evidence="3" id="KW-1185">Reference proteome</keyword>
<dbReference type="RefSeq" id="WP_248938589.1">
    <property type="nucleotide sequence ID" value="NZ_JAKIKS010000004.1"/>
</dbReference>
<sequence>MLNIDINTESAKTLNLLTLPGRKRRQILRGAGRKVRRDSKARLKAQKGINGQAWEGRSNGRKAKMLKKLGKHLQVHTNENRANITFASPRVAKVARAHQDGEKLTHTAPKGQPDYQGPATTKQAKALIKAGYTIRKKRGKGWKTPSLKWIKENLKLGQAGLILRILKEQEKGQQQWDIQLPSRSFLGQNQNEYKQLKNYMFDQATRH</sequence>
<comment type="caution">
    <text evidence="2">The sequence shown here is derived from an EMBL/GenBank/DDBJ whole genome shotgun (WGS) entry which is preliminary data.</text>
</comment>
<reference evidence="2 3" key="1">
    <citation type="submission" date="2022-01" db="EMBL/GenBank/DDBJ databases">
        <title>Whole genome-based taxonomy of the Shewanellaceae.</title>
        <authorList>
            <person name="Martin-Rodriguez A.J."/>
        </authorList>
    </citation>
    <scope>NUCLEOTIDE SEQUENCE [LARGE SCALE GENOMIC DNA]</scope>
    <source>
        <strain evidence="2 3">DSM 17177</strain>
    </source>
</reference>